<sequence length="139" mass="15515">MNTRSSHILIPAPPDVVRQILLEPTELADWNSAFLTIQGPKHAIVGERYPIVVRGGLRGHWAYRQITDELIEGRWDVPGLTEENSWQLRPHGSGTHVTHALQQRGALASVLRSATVNVAELRLERLYKRAEARVLAGTS</sequence>
<organism evidence="1 2">
    <name type="scientific">Streptomyces dengpaensis</name>
    <dbReference type="NCBI Taxonomy" id="2049881"/>
    <lineage>
        <taxon>Bacteria</taxon>
        <taxon>Bacillati</taxon>
        <taxon>Actinomycetota</taxon>
        <taxon>Actinomycetes</taxon>
        <taxon>Kitasatosporales</taxon>
        <taxon>Streptomycetaceae</taxon>
        <taxon>Streptomyces</taxon>
    </lineage>
</organism>
<evidence type="ECO:0008006" key="3">
    <source>
        <dbReference type="Google" id="ProtNLM"/>
    </source>
</evidence>
<keyword evidence="2" id="KW-1185">Reference proteome</keyword>
<dbReference type="SUPFAM" id="SSF55961">
    <property type="entry name" value="Bet v1-like"/>
    <property type="match status" value="1"/>
</dbReference>
<proteinExistence type="predicted"/>
<accession>A0ABN5I2A9</accession>
<gene>
    <name evidence="1" type="ORF">C4B68_08500</name>
</gene>
<evidence type="ECO:0000313" key="1">
    <source>
        <dbReference type="EMBL" id="AVH55802.1"/>
    </source>
</evidence>
<dbReference type="RefSeq" id="WP_099498775.1">
    <property type="nucleotide sequence ID" value="NZ_CP026652.1"/>
</dbReference>
<dbReference type="Proteomes" id="UP000238413">
    <property type="component" value="Chromosome"/>
</dbReference>
<dbReference type="EMBL" id="CP026652">
    <property type="protein sequence ID" value="AVH55802.1"/>
    <property type="molecule type" value="Genomic_DNA"/>
</dbReference>
<dbReference type="Pfam" id="PF10604">
    <property type="entry name" value="Polyketide_cyc2"/>
    <property type="match status" value="1"/>
</dbReference>
<name>A0ABN5I2A9_9ACTN</name>
<dbReference type="Gene3D" id="3.30.530.20">
    <property type="match status" value="1"/>
</dbReference>
<reference evidence="1 2" key="1">
    <citation type="submission" date="2018-02" db="EMBL/GenBank/DDBJ databases">
        <title>Complete genome sequence of Streptomyces dengpaensis, the producer of angucyclines.</title>
        <authorList>
            <person name="Yumei L."/>
        </authorList>
    </citation>
    <scope>NUCLEOTIDE SEQUENCE [LARGE SCALE GENOMIC DNA]</scope>
    <source>
        <strain evidence="1 2">XZHG99</strain>
    </source>
</reference>
<dbReference type="InterPro" id="IPR023393">
    <property type="entry name" value="START-like_dom_sf"/>
</dbReference>
<evidence type="ECO:0000313" key="2">
    <source>
        <dbReference type="Proteomes" id="UP000238413"/>
    </source>
</evidence>
<dbReference type="InterPro" id="IPR019587">
    <property type="entry name" value="Polyketide_cyclase/dehydratase"/>
</dbReference>
<protein>
    <recommendedName>
        <fullName evidence="3">SRPBCC family protein</fullName>
    </recommendedName>
</protein>